<dbReference type="Proteomes" id="UP000583127">
    <property type="component" value="Unassembled WGS sequence"/>
</dbReference>
<gene>
    <name evidence="2" type="ORF">HHL14_17860</name>
</gene>
<evidence type="ECO:0000259" key="1">
    <source>
        <dbReference type="PROSITE" id="PS50914"/>
    </source>
</evidence>
<dbReference type="PROSITE" id="PS50914">
    <property type="entry name" value="BON"/>
    <property type="match status" value="1"/>
</dbReference>
<keyword evidence="3" id="KW-1185">Reference proteome</keyword>
<sequence>MPAEAAAHNPTIAAAPIRNRSDNELAREVRRALTRTPNLHSTGIHVQVRHGVVTLTGWVPHRAQVQRASNAARSVRGVRHVNNRLSVRTRGAGGH</sequence>
<dbReference type="PANTHER" id="PTHR34606:SF15">
    <property type="entry name" value="BON DOMAIN-CONTAINING PROTEIN"/>
    <property type="match status" value="1"/>
</dbReference>
<dbReference type="InterPro" id="IPR051686">
    <property type="entry name" value="Lipoprotein_DolP"/>
</dbReference>
<feature type="domain" description="BON" evidence="1">
    <location>
        <begin position="21"/>
        <end position="89"/>
    </location>
</feature>
<dbReference type="InterPro" id="IPR007055">
    <property type="entry name" value="BON_dom"/>
</dbReference>
<dbReference type="Pfam" id="PF04972">
    <property type="entry name" value="BON"/>
    <property type="match status" value="1"/>
</dbReference>
<protein>
    <submittedName>
        <fullName evidence="2">BON domain-containing protein</fullName>
    </submittedName>
</protein>
<proteinExistence type="predicted"/>
<comment type="caution">
    <text evidence="2">The sequence shown here is derived from an EMBL/GenBank/DDBJ whole genome shotgun (WGS) entry which is preliminary data.</text>
</comment>
<reference evidence="2 3" key="1">
    <citation type="submission" date="2020-04" db="EMBL/GenBank/DDBJ databases">
        <title>Paraburkholderia sp. G-4-1-8 isolated from soil.</title>
        <authorList>
            <person name="Dahal R.H."/>
        </authorList>
    </citation>
    <scope>NUCLEOTIDE SEQUENCE [LARGE SCALE GENOMIC DNA]</scope>
    <source>
        <strain evidence="2 3">G-4-1-8</strain>
    </source>
</reference>
<dbReference type="AlphaFoldDB" id="A0A7X9X760"/>
<dbReference type="PANTHER" id="PTHR34606">
    <property type="entry name" value="BON DOMAIN-CONTAINING PROTEIN"/>
    <property type="match status" value="1"/>
</dbReference>
<evidence type="ECO:0000313" key="2">
    <source>
        <dbReference type="EMBL" id="NML32696.1"/>
    </source>
</evidence>
<accession>A0A7X9X760</accession>
<name>A0A7X9X760_9BURK</name>
<dbReference type="Gene3D" id="3.30.1340.30">
    <property type="match status" value="1"/>
</dbReference>
<dbReference type="EMBL" id="JABBFZ010000010">
    <property type="protein sequence ID" value="NML32696.1"/>
    <property type="molecule type" value="Genomic_DNA"/>
</dbReference>
<organism evidence="2 3">
    <name type="scientific">Paraburkholderia antibiotica</name>
    <dbReference type="NCBI Taxonomy" id="2728839"/>
    <lineage>
        <taxon>Bacteria</taxon>
        <taxon>Pseudomonadati</taxon>
        <taxon>Pseudomonadota</taxon>
        <taxon>Betaproteobacteria</taxon>
        <taxon>Burkholderiales</taxon>
        <taxon>Burkholderiaceae</taxon>
        <taxon>Paraburkholderia</taxon>
    </lineage>
</organism>
<evidence type="ECO:0000313" key="3">
    <source>
        <dbReference type="Proteomes" id="UP000583127"/>
    </source>
</evidence>
<dbReference type="RefSeq" id="WP_169498946.1">
    <property type="nucleotide sequence ID" value="NZ_JABBFZ010000010.1"/>
</dbReference>